<sequence length="1468" mass="160344">MTELLCPAPVWRDGHVSRCVIETLIPLAASLTSFAALCLWQLIHWKQHFGSNKSFSGHPNYVEERQAEDKSIFQESRACYAPLLFSAYLLVLMATRSLTRHATRAHLASHSASLYAVQLACSALAAHAALFDEKEYLSYTPIHFRLSLFTGLVLVHGFAPRTPTNDGADDSPAPGPEERASLISRLLFFWIDGLLQKASKAGALEAADLFPLSPLRTSAVVVPPFHTKFRLGSPLLWRIFHLLKQDLLLQGAWAGASSVAVCLPPMLIRFILEHLETPKTTTRGTAWLCVAGLLVSNVIAGISNCQCGWIGSSINAKLRSVLLSEIYAKVLRKRVARPPKSSGSDQQTETADATSDGAILNFVSGDVEFITMMSGALYLVWVVFPVQISIGTYLLYQVLGISGVIGIALMIVLLPVNMWISKRLAALQGQVLSATDDRIQVSNELLQTVRVIKYYAWEFAFRERVLEKRRMELERLRARFVWWSLSMTVFHSLPFVTTMLTFFIHTVVFQKELGTSVAFPALAMFAILRIPLDRLSDSVTFLVQAHVSLVRIDKFLQEQGSDKYKQLSGQDGTVVGFQAATLSWPTSQLTSVVSASEDSPLMNNNDASHHDFTLRDLTISFQQYTLNVVYGPTGSGKSSLLLALLGEMHLEHGRVLLPHPNNNTANTHNPSLSTTTAYCPHEPWITNQSIRSNILLGEPFNTVSYEQVLQAVALTHDLAALASGDQTIAGESGSRLSGGQKQRVALARALYSSSLYVLLDDCLSAVDARTANHVFFQGIRGPLMRGRTCILATHHTQLTVPHAGYVVVLEGGRVKAQGTAEEVMAMGLLGPSLLKRGQATALAEEESAADPGTERDEANMVERPSADSSGDAEMESKSEGAVPWSVVWDYLGSMGSKWFWAVVLFGFAAQQIAALGTTVWIKELALQYDNTTGTQTPPPRPAPKVPALYYLTVYACICLAFALINFLRDLVTLSGSLKASSAIFQHLLDAILFAKFAFLDRPLGQITNRMSKDMAVIDLSLASFSVSAVQLLASMLLVVGLILYTLPGPAPVLILALVCAAYYRVTAQYIHGARDLKRIESVARSPLYQLIGERIAGCVSIRGYGLEGKFSREHGRLVDQLNQPFLLLAASTQWLKLRIDLLSSVVTFSTAVFVLTRATTTTDAGAAGLVLTYAATFAENMLWFVQIHAIIQQSLTSVERVGEYTSTERESEQSREISRPVPRDWPRHAMHLDPVLKGVSFRAEAGERVAVVGRTGAGKSSLVLALLRALEVDDDGGYVEIDGVDIADVALPRLRGGAVTVVPQDAQLFNGSVRENLDPLRQHSDNEMVAVLRSMRVNHQTDLALDLDRAADKLSRGERQLVCVARGLLRGSRVLVLDEATASVDHAVDAAIQAGLRAHAQATGATVITVAHRLRTVADYDRVVVLDGGRVVEQGGVRELLRRPGETALFRRLCEESGDLEAIEGAAR</sequence>
<feature type="transmembrane region" description="Helical" evidence="10">
    <location>
        <begin position="898"/>
        <end position="921"/>
    </location>
</feature>
<dbReference type="InterPro" id="IPR027417">
    <property type="entry name" value="P-loop_NTPase"/>
</dbReference>
<feature type="transmembrane region" description="Helical" evidence="10">
    <location>
        <begin position="480"/>
        <end position="507"/>
    </location>
</feature>
<dbReference type="FunFam" id="1.20.1560.10:FF:000013">
    <property type="entry name" value="ABC transporter C family member 2"/>
    <property type="match status" value="1"/>
</dbReference>
<dbReference type="Gene3D" id="1.20.1560.10">
    <property type="entry name" value="ABC transporter type 1, transmembrane domain"/>
    <property type="match status" value="2"/>
</dbReference>
<feature type="domain" description="ABC transmembrane type-1" evidence="12">
    <location>
        <begin position="263"/>
        <end position="544"/>
    </location>
</feature>
<reference evidence="13" key="1">
    <citation type="journal article" date="2023" name="Mol. Phylogenet. Evol.">
        <title>Genome-scale phylogeny and comparative genomics of the fungal order Sordariales.</title>
        <authorList>
            <person name="Hensen N."/>
            <person name="Bonometti L."/>
            <person name="Westerberg I."/>
            <person name="Brannstrom I.O."/>
            <person name="Guillou S."/>
            <person name="Cros-Aarteil S."/>
            <person name="Calhoun S."/>
            <person name="Haridas S."/>
            <person name="Kuo A."/>
            <person name="Mondo S."/>
            <person name="Pangilinan J."/>
            <person name="Riley R."/>
            <person name="LaButti K."/>
            <person name="Andreopoulos B."/>
            <person name="Lipzen A."/>
            <person name="Chen C."/>
            <person name="Yan M."/>
            <person name="Daum C."/>
            <person name="Ng V."/>
            <person name="Clum A."/>
            <person name="Steindorff A."/>
            <person name="Ohm R.A."/>
            <person name="Martin F."/>
            <person name="Silar P."/>
            <person name="Natvig D.O."/>
            <person name="Lalanne C."/>
            <person name="Gautier V."/>
            <person name="Ament-Velasquez S.L."/>
            <person name="Kruys A."/>
            <person name="Hutchinson M.I."/>
            <person name="Powell A.J."/>
            <person name="Barry K."/>
            <person name="Miller A.N."/>
            <person name="Grigoriev I.V."/>
            <person name="Debuchy R."/>
            <person name="Gladieux P."/>
            <person name="Hiltunen Thoren M."/>
            <person name="Johannesson H."/>
        </authorList>
    </citation>
    <scope>NUCLEOTIDE SEQUENCE</scope>
    <source>
        <strain evidence="13">CBS 314.62</strain>
    </source>
</reference>
<evidence type="ECO:0000256" key="5">
    <source>
        <dbReference type="ARBA" id="ARBA00022741"/>
    </source>
</evidence>
<dbReference type="InterPro" id="IPR011527">
    <property type="entry name" value="ABC1_TM_dom"/>
</dbReference>
<dbReference type="SUPFAM" id="SSF52540">
    <property type="entry name" value="P-loop containing nucleoside triphosphate hydrolases"/>
    <property type="match status" value="2"/>
</dbReference>
<dbReference type="SUPFAM" id="SSF90123">
    <property type="entry name" value="ABC transporter transmembrane region"/>
    <property type="match status" value="2"/>
</dbReference>
<evidence type="ECO:0000313" key="13">
    <source>
        <dbReference type="EMBL" id="KAK3690211.1"/>
    </source>
</evidence>
<evidence type="ECO:0000256" key="7">
    <source>
        <dbReference type="ARBA" id="ARBA00022989"/>
    </source>
</evidence>
<reference evidence="13" key="2">
    <citation type="submission" date="2023-06" db="EMBL/GenBank/DDBJ databases">
        <authorList>
            <consortium name="Lawrence Berkeley National Laboratory"/>
            <person name="Haridas S."/>
            <person name="Hensen N."/>
            <person name="Bonometti L."/>
            <person name="Westerberg I."/>
            <person name="Brannstrom I.O."/>
            <person name="Guillou S."/>
            <person name="Cros-Aarteil S."/>
            <person name="Calhoun S."/>
            <person name="Kuo A."/>
            <person name="Mondo S."/>
            <person name="Pangilinan J."/>
            <person name="Riley R."/>
            <person name="Labutti K."/>
            <person name="Andreopoulos B."/>
            <person name="Lipzen A."/>
            <person name="Chen C."/>
            <person name="Yanf M."/>
            <person name="Daum C."/>
            <person name="Ng V."/>
            <person name="Clum A."/>
            <person name="Steindorff A."/>
            <person name="Ohm R."/>
            <person name="Martin F."/>
            <person name="Silar P."/>
            <person name="Natvig D."/>
            <person name="Lalanne C."/>
            <person name="Gautier V."/>
            <person name="Ament-Velasquez S.L."/>
            <person name="Kruys A."/>
            <person name="Hutchinson M.I."/>
            <person name="Powell A.J."/>
            <person name="Barry K."/>
            <person name="Miller A.N."/>
            <person name="Grigoriev I.V."/>
            <person name="Debuchy R."/>
            <person name="Gladieux P."/>
            <person name="Thoren M.H."/>
            <person name="Johannesson H."/>
        </authorList>
    </citation>
    <scope>NUCLEOTIDE SEQUENCE</scope>
    <source>
        <strain evidence="13">CBS 314.62</strain>
    </source>
</reference>
<dbReference type="PANTHER" id="PTHR24223:SF353">
    <property type="entry name" value="ABC TRANSPORTER ATP-BINDING PROTEIN_PERMEASE VMR1-RELATED"/>
    <property type="match status" value="1"/>
</dbReference>
<keyword evidence="2" id="KW-0813">Transport</keyword>
<keyword evidence="6" id="KW-0067">ATP-binding</keyword>
<organism evidence="13 14">
    <name type="scientific">Podospora appendiculata</name>
    <dbReference type="NCBI Taxonomy" id="314037"/>
    <lineage>
        <taxon>Eukaryota</taxon>
        <taxon>Fungi</taxon>
        <taxon>Dikarya</taxon>
        <taxon>Ascomycota</taxon>
        <taxon>Pezizomycotina</taxon>
        <taxon>Sordariomycetes</taxon>
        <taxon>Sordariomycetidae</taxon>
        <taxon>Sordariales</taxon>
        <taxon>Podosporaceae</taxon>
        <taxon>Podospora</taxon>
    </lineage>
</organism>
<dbReference type="CDD" id="cd18604">
    <property type="entry name" value="ABC_6TM_VMR1_D2_like"/>
    <property type="match status" value="1"/>
</dbReference>
<dbReference type="InterPro" id="IPR050173">
    <property type="entry name" value="ABC_transporter_C-like"/>
</dbReference>
<gene>
    <name evidence="13" type="ORF">B0T22DRAFT_528860</name>
</gene>
<dbReference type="GO" id="GO:0005524">
    <property type="term" value="F:ATP binding"/>
    <property type="evidence" value="ECO:0007669"/>
    <property type="project" value="UniProtKB-KW"/>
</dbReference>
<accession>A0AAE1CE58</accession>
<keyword evidence="7 10" id="KW-1133">Transmembrane helix</keyword>
<dbReference type="GO" id="GO:0016887">
    <property type="term" value="F:ATP hydrolysis activity"/>
    <property type="evidence" value="ECO:0007669"/>
    <property type="project" value="InterPro"/>
</dbReference>
<keyword evidence="3 10" id="KW-0812">Transmembrane</keyword>
<evidence type="ECO:0000313" key="14">
    <source>
        <dbReference type="Proteomes" id="UP001270362"/>
    </source>
</evidence>
<feature type="domain" description="ABC transporter" evidence="11">
    <location>
        <begin position="1212"/>
        <end position="1453"/>
    </location>
</feature>
<dbReference type="InterPro" id="IPR003593">
    <property type="entry name" value="AAA+_ATPase"/>
</dbReference>
<evidence type="ECO:0000256" key="4">
    <source>
        <dbReference type="ARBA" id="ARBA00022737"/>
    </source>
</evidence>
<dbReference type="InterPro" id="IPR017871">
    <property type="entry name" value="ABC_transporter-like_CS"/>
</dbReference>
<dbReference type="Proteomes" id="UP001270362">
    <property type="component" value="Unassembled WGS sequence"/>
</dbReference>
<keyword evidence="8 10" id="KW-0472">Membrane</keyword>
<comment type="caution">
    <text evidence="13">The sequence shown here is derived from an EMBL/GenBank/DDBJ whole genome shotgun (WGS) entry which is preliminary data.</text>
</comment>
<dbReference type="InterPro" id="IPR003439">
    <property type="entry name" value="ABC_transporter-like_ATP-bd"/>
</dbReference>
<evidence type="ECO:0000256" key="3">
    <source>
        <dbReference type="ARBA" id="ARBA00022692"/>
    </source>
</evidence>
<dbReference type="CDD" id="cd18596">
    <property type="entry name" value="ABC_6TM_VMR1_D1_like"/>
    <property type="match status" value="1"/>
</dbReference>
<name>A0AAE1CE58_9PEZI</name>
<dbReference type="SMART" id="SM00382">
    <property type="entry name" value="AAA"/>
    <property type="match status" value="2"/>
</dbReference>
<dbReference type="GO" id="GO:0000329">
    <property type="term" value="C:fungal-type vacuole membrane"/>
    <property type="evidence" value="ECO:0007669"/>
    <property type="project" value="TreeGrafter"/>
</dbReference>
<feature type="transmembrane region" description="Helical" evidence="10">
    <location>
        <begin position="1019"/>
        <end position="1044"/>
    </location>
</feature>
<evidence type="ECO:0000259" key="11">
    <source>
        <dbReference type="PROSITE" id="PS50893"/>
    </source>
</evidence>
<dbReference type="GO" id="GO:0140359">
    <property type="term" value="F:ABC-type transporter activity"/>
    <property type="evidence" value="ECO:0007669"/>
    <property type="project" value="InterPro"/>
</dbReference>
<evidence type="ECO:0000256" key="9">
    <source>
        <dbReference type="SAM" id="MobiDB-lite"/>
    </source>
</evidence>
<comment type="subcellular location">
    <subcellularLocation>
        <location evidence="1">Membrane</location>
        <topology evidence="1">Multi-pass membrane protein</topology>
    </subcellularLocation>
</comment>
<protein>
    <submittedName>
        <fullName evidence="13">ATP-dependent bile acid permease</fullName>
    </submittedName>
</protein>
<feature type="transmembrane region" description="Helical" evidence="10">
    <location>
        <begin position="394"/>
        <end position="414"/>
    </location>
</feature>
<feature type="transmembrane region" description="Helical" evidence="10">
    <location>
        <begin position="369"/>
        <end position="388"/>
    </location>
</feature>
<feature type="domain" description="ABC transmembrane type-1" evidence="12">
    <location>
        <begin position="901"/>
        <end position="1193"/>
    </location>
</feature>
<feature type="domain" description="ABC transporter" evidence="11">
    <location>
        <begin position="587"/>
        <end position="836"/>
    </location>
</feature>
<evidence type="ECO:0000256" key="2">
    <source>
        <dbReference type="ARBA" id="ARBA00022448"/>
    </source>
</evidence>
<dbReference type="Gene3D" id="3.40.50.300">
    <property type="entry name" value="P-loop containing nucleotide triphosphate hydrolases"/>
    <property type="match status" value="2"/>
</dbReference>
<feature type="transmembrane region" description="Helical" evidence="10">
    <location>
        <begin position="284"/>
        <end position="302"/>
    </location>
</feature>
<evidence type="ECO:0000256" key="8">
    <source>
        <dbReference type="ARBA" id="ARBA00023136"/>
    </source>
</evidence>
<feature type="transmembrane region" description="Helical" evidence="10">
    <location>
        <begin position="247"/>
        <end position="272"/>
    </location>
</feature>
<dbReference type="PANTHER" id="PTHR24223">
    <property type="entry name" value="ATP-BINDING CASSETTE SUB-FAMILY C"/>
    <property type="match status" value="1"/>
</dbReference>
<keyword evidence="4" id="KW-0677">Repeat</keyword>
<dbReference type="CDD" id="cd03250">
    <property type="entry name" value="ABCC_MRP_domain1"/>
    <property type="match status" value="1"/>
</dbReference>
<feature type="transmembrane region" description="Helical" evidence="10">
    <location>
        <begin position="1164"/>
        <end position="1185"/>
    </location>
</feature>
<keyword evidence="14" id="KW-1185">Reference proteome</keyword>
<dbReference type="PROSITE" id="PS50929">
    <property type="entry name" value="ABC_TM1F"/>
    <property type="match status" value="2"/>
</dbReference>
<evidence type="ECO:0000256" key="10">
    <source>
        <dbReference type="SAM" id="Phobius"/>
    </source>
</evidence>
<dbReference type="PROSITE" id="PS50893">
    <property type="entry name" value="ABC_TRANSPORTER_2"/>
    <property type="match status" value="2"/>
</dbReference>
<dbReference type="InterPro" id="IPR036640">
    <property type="entry name" value="ABC1_TM_sf"/>
</dbReference>
<feature type="region of interest" description="Disordered" evidence="9">
    <location>
        <begin position="840"/>
        <end position="877"/>
    </location>
</feature>
<dbReference type="Pfam" id="PF00664">
    <property type="entry name" value="ABC_membrane"/>
    <property type="match status" value="2"/>
</dbReference>
<dbReference type="PROSITE" id="PS00211">
    <property type="entry name" value="ABC_TRANSPORTER_1"/>
    <property type="match status" value="1"/>
</dbReference>
<feature type="transmembrane region" description="Helical" evidence="10">
    <location>
        <begin position="1050"/>
        <end position="1070"/>
    </location>
</feature>
<dbReference type="Pfam" id="PF00005">
    <property type="entry name" value="ABC_tran"/>
    <property type="match status" value="2"/>
</dbReference>
<evidence type="ECO:0000259" key="12">
    <source>
        <dbReference type="PROSITE" id="PS50929"/>
    </source>
</evidence>
<keyword evidence="5" id="KW-0547">Nucleotide-binding</keyword>
<dbReference type="FunFam" id="3.40.50.300:FF:000163">
    <property type="entry name" value="Multidrug resistance-associated protein member 4"/>
    <property type="match status" value="1"/>
</dbReference>
<evidence type="ECO:0000256" key="1">
    <source>
        <dbReference type="ARBA" id="ARBA00004141"/>
    </source>
</evidence>
<dbReference type="EMBL" id="JAULSO010000002">
    <property type="protein sequence ID" value="KAK3690211.1"/>
    <property type="molecule type" value="Genomic_DNA"/>
</dbReference>
<evidence type="ECO:0000256" key="6">
    <source>
        <dbReference type="ARBA" id="ARBA00022840"/>
    </source>
</evidence>
<proteinExistence type="predicted"/>
<feature type="transmembrane region" description="Helical" evidence="10">
    <location>
        <begin position="947"/>
        <end position="967"/>
    </location>
</feature>